<accession>A0A8X7BRC9</accession>
<dbReference type="Pfam" id="PF22486">
    <property type="entry name" value="MATH_2"/>
    <property type="match status" value="1"/>
</dbReference>
<dbReference type="Gene3D" id="2.60.210.10">
    <property type="entry name" value="Apoptosis, Tumor Necrosis Factor Receptor Associated Protein 2, Chain A"/>
    <property type="match status" value="1"/>
</dbReference>
<dbReference type="InterPro" id="IPR002083">
    <property type="entry name" value="MATH/TRAF_dom"/>
</dbReference>
<keyword evidence="3" id="KW-1185">Reference proteome</keyword>
<dbReference type="EMBL" id="BMAV01002749">
    <property type="protein sequence ID" value="GFY41896.1"/>
    <property type="molecule type" value="Genomic_DNA"/>
</dbReference>
<protein>
    <recommendedName>
        <fullName evidence="1">MATH domain-containing protein</fullName>
    </recommendedName>
</protein>
<dbReference type="OrthoDB" id="10587990at2759"/>
<dbReference type="Proteomes" id="UP000886998">
    <property type="component" value="Unassembled WGS sequence"/>
</dbReference>
<evidence type="ECO:0000313" key="3">
    <source>
        <dbReference type="Proteomes" id="UP000886998"/>
    </source>
</evidence>
<dbReference type="SUPFAM" id="SSF49599">
    <property type="entry name" value="TRAF domain-like"/>
    <property type="match status" value="1"/>
</dbReference>
<organism evidence="2 3">
    <name type="scientific">Trichonephila inaurata madagascariensis</name>
    <dbReference type="NCBI Taxonomy" id="2747483"/>
    <lineage>
        <taxon>Eukaryota</taxon>
        <taxon>Metazoa</taxon>
        <taxon>Ecdysozoa</taxon>
        <taxon>Arthropoda</taxon>
        <taxon>Chelicerata</taxon>
        <taxon>Arachnida</taxon>
        <taxon>Araneae</taxon>
        <taxon>Araneomorphae</taxon>
        <taxon>Entelegynae</taxon>
        <taxon>Araneoidea</taxon>
        <taxon>Nephilidae</taxon>
        <taxon>Trichonephila</taxon>
        <taxon>Trichonephila inaurata</taxon>
    </lineage>
</organism>
<dbReference type="CDD" id="cd00121">
    <property type="entry name" value="MATH"/>
    <property type="match status" value="1"/>
</dbReference>
<dbReference type="AlphaFoldDB" id="A0A8X7BRC9"/>
<evidence type="ECO:0000259" key="1">
    <source>
        <dbReference type="PROSITE" id="PS50144"/>
    </source>
</evidence>
<evidence type="ECO:0000313" key="2">
    <source>
        <dbReference type="EMBL" id="GFY41896.1"/>
    </source>
</evidence>
<reference evidence="2" key="1">
    <citation type="submission" date="2020-08" db="EMBL/GenBank/DDBJ databases">
        <title>Multicomponent nature underlies the extraordinary mechanical properties of spider dragline silk.</title>
        <authorList>
            <person name="Kono N."/>
            <person name="Nakamura H."/>
            <person name="Mori M."/>
            <person name="Yoshida Y."/>
            <person name="Ohtoshi R."/>
            <person name="Malay A.D."/>
            <person name="Moran D.A.P."/>
            <person name="Tomita M."/>
            <person name="Numata K."/>
            <person name="Arakawa K."/>
        </authorList>
    </citation>
    <scope>NUCLEOTIDE SEQUENCE</scope>
</reference>
<gene>
    <name evidence="2" type="ORF">TNIN_53441</name>
</gene>
<comment type="caution">
    <text evidence="2">The sequence shown here is derived from an EMBL/GenBank/DDBJ whole genome shotgun (WGS) entry which is preliminary data.</text>
</comment>
<sequence length="147" mass="17649">MAGNSMAESEPWFTFFWNIRNFSYCCQKTNECIESPKMQLQKINPSWKLALFPRRELTEDIYLSIYGDCLDESESVNVKMELALLAEDDSVLKINPINKRTFEKESNWVRELLLRREEMLSFLSRDTLRIRCRLWRTDQRLLIQHFS</sequence>
<name>A0A8X7BRC9_9ARAC</name>
<proteinExistence type="predicted"/>
<feature type="domain" description="MATH" evidence="1">
    <location>
        <begin position="12"/>
        <end position="134"/>
    </location>
</feature>
<dbReference type="InterPro" id="IPR008974">
    <property type="entry name" value="TRAF-like"/>
</dbReference>
<dbReference type="PROSITE" id="PS50144">
    <property type="entry name" value="MATH"/>
    <property type="match status" value="1"/>
</dbReference>